<reference evidence="9" key="1">
    <citation type="journal article" date="2014" name="Int. J. Syst. Evol. Microbiol.">
        <title>Complete genome of a new Firmicutes species belonging to the dominant human colonic microbiota ('Ruminococcus bicirculans') reveals two chromosomes and a selective capacity to utilize plant glucans.</title>
        <authorList>
            <consortium name="NISC Comparative Sequencing Program"/>
            <person name="Wegmann U."/>
            <person name="Louis P."/>
            <person name="Goesmann A."/>
            <person name="Henrissat B."/>
            <person name="Duncan S.H."/>
            <person name="Flint H.J."/>
        </authorList>
    </citation>
    <scope>NUCLEOTIDE SEQUENCE</scope>
    <source>
        <strain evidence="9">NBRC 108219</strain>
    </source>
</reference>
<dbReference type="Proteomes" id="UP001161391">
    <property type="component" value="Unassembled WGS sequence"/>
</dbReference>
<comment type="function">
    <text evidence="8">Catalyzes the condensation of pantoate with beta-alanine in an ATP-dependent reaction via a pantoyl-adenylate intermediate.</text>
</comment>
<protein>
    <recommendedName>
        <fullName evidence="8">Pantothenate synthetase</fullName>
        <shortName evidence="8">PS</shortName>
        <ecNumber evidence="8">6.3.2.1</ecNumber>
    </recommendedName>
    <alternativeName>
        <fullName evidence="8">Pantoate--beta-alanine ligase</fullName>
    </alternativeName>
    <alternativeName>
        <fullName evidence="8">Pantoate-activating enzyme</fullName>
    </alternativeName>
</protein>
<feature type="binding site" evidence="8">
    <location>
        <begin position="34"/>
        <end position="41"/>
    </location>
    <ligand>
        <name>ATP</name>
        <dbReference type="ChEBI" id="CHEBI:30616"/>
    </ligand>
</feature>
<dbReference type="RefSeq" id="WP_284391713.1">
    <property type="nucleotide sequence ID" value="NZ_BSNK01000002.1"/>
</dbReference>
<dbReference type="SUPFAM" id="SSF52374">
    <property type="entry name" value="Nucleotidylyl transferase"/>
    <property type="match status" value="1"/>
</dbReference>
<feature type="binding site" evidence="8">
    <location>
        <position position="65"/>
    </location>
    <ligand>
        <name>(R)-pantoate</name>
        <dbReference type="ChEBI" id="CHEBI:15980"/>
    </ligand>
</feature>
<sequence>MSFILPTVETLTALRARMDGYGADQARTALVPTMGALHEGHLSLVRIAKRVADRVIVSIFVNPTQFAPGEDFEAYPRDMQADLKLLAQEGVDLVYLPSRPSMYQDDHSTSLIIGGVGDGLETDHRPTFFHGVALVVNKLFNRVRPDIAVFGEKDFQQLAVIRRMVRDLDMPVEIIGAPIARDAQGLALSSRNRYFDAEALAVARQLNRILFDARDHLQTGADVATTLQHTHRNILDSGFSDVDYVSLADATSLNLQNEGVVTDKSRLLIAAHCRGVRLIDNCAVNAPTTEDTSL</sequence>
<keyword evidence="5 8" id="KW-0547">Nucleotide-binding</keyword>
<evidence type="ECO:0000256" key="6">
    <source>
        <dbReference type="ARBA" id="ARBA00022840"/>
    </source>
</evidence>
<dbReference type="NCBIfam" id="TIGR00018">
    <property type="entry name" value="panC"/>
    <property type="match status" value="1"/>
</dbReference>
<keyword evidence="8" id="KW-0963">Cytoplasm</keyword>
<organism evidence="9 10">
    <name type="scientific">Algimonas ampicilliniresistens</name>
    <dbReference type="NCBI Taxonomy" id="1298735"/>
    <lineage>
        <taxon>Bacteria</taxon>
        <taxon>Pseudomonadati</taxon>
        <taxon>Pseudomonadota</taxon>
        <taxon>Alphaproteobacteria</taxon>
        <taxon>Maricaulales</taxon>
        <taxon>Robiginitomaculaceae</taxon>
        <taxon>Algimonas</taxon>
    </lineage>
</organism>
<dbReference type="PANTHER" id="PTHR21299">
    <property type="entry name" value="CYTIDYLATE KINASE/PANTOATE-BETA-ALANINE LIGASE"/>
    <property type="match status" value="1"/>
</dbReference>
<evidence type="ECO:0000313" key="10">
    <source>
        <dbReference type="Proteomes" id="UP001161391"/>
    </source>
</evidence>
<gene>
    <name evidence="8 9" type="primary">panC</name>
    <name evidence="9" type="ORF">GCM10007853_27110</name>
</gene>
<dbReference type="NCBIfam" id="TIGR00125">
    <property type="entry name" value="cyt_tran_rel"/>
    <property type="match status" value="1"/>
</dbReference>
<comment type="miscellaneous">
    <text evidence="8">The reaction proceeds by a bi uni uni bi ping pong mechanism.</text>
</comment>
<keyword evidence="4 8" id="KW-0566">Pantothenate biosynthesis</keyword>
<evidence type="ECO:0000256" key="1">
    <source>
        <dbReference type="ARBA" id="ARBA00004990"/>
    </source>
</evidence>
<evidence type="ECO:0000256" key="5">
    <source>
        <dbReference type="ARBA" id="ARBA00022741"/>
    </source>
</evidence>
<dbReference type="InterPro" id="IPR042176">
    <property type="entry name" value="Pantoate_ligase_C"/>
</dbReference>
<dbReference type="InterPro" id="IPR004821">
    <property type="entry name" value="Cyt_trans-like"/>
</dbReference>
<evidence type="ECO:0000256" key="7">
    <source>
        <dbReference type="ARBA" id="ARBA00048258"/>
    </source>
</evidence>
<comment type="catalytic activity">
    <reaction evidence="7 8">
        <text>(R)-pantoate + beta-alanine + ATP = (R)-pantothenate + AMP + diphosphate + H(+)</text>
        <dbReference type="Rhea" id="RHEA:10912"/>
        <dbReference type="ChEBI" id="CHEBI:15378"/>
        <dbReference type="ChEBI" id="CHEBI:15980"/>
        <dbReference type="ChEBI" id="CHEBI:29032"/>
        <dbReference type="ChEBI" id="CHEBI:30616"/>
        <dbReference type="ChEBI" id="CHEBI:33019"/>
        <dbReference type="ChEBI" id="CHEBI:57966"/>
        <dbReference type="ChEBI" id="CHEBI:456215"/>
        <dbReference type="EC" id="6.3.2.1"/>
    </reaction>
</comment>
<dbReference type="InterPro" id="IPR003721">
    <property type="entry name" value="Pantoate_ligase"/>
</dbReference>
<evidence type="ECO:0000256" key="8">
    <source>
        <dbReference type="HAMAP-Rule" id="MF_00158"/>
    </source>
</evidence>
<proteinExistence type="inferred from homology"/>
<feature type="active site" description="Proton donor" evidence="8">
    <location>
        <position position="41"/>
    </location>
</feature>
<evidence type="ECO:0000256" key="4">
    <source>
        <dbReference type="ARBA" id="ARBA00022655"/>
    </source>
</evidence>
<dbReference type="InterPro" id="IPR014729">
    <property type="entry name" value="Rossmann-like_a/b/a_fold"/>
</dbReference>
<evidence type="ECO:0000313" key="9">
    <source>
        <dbReference type="EMBL" id="GLQ24837.1"/>
    </source>
</evidence>
<dbReference type="Pfam" id="PF02569">
    <property type="entry name" value="Pantoate_ligase"/>
    <property type="match status" value="1"/>
</dbReference>
<comment type="caution">
    <text evidence="9">The sequence shown here is derived from an EMBL/GenBank/DDBJ whole genome shotgun (WGS) entry which is preliminary data.</text>
</comment>
<dbReference type="EC" id="6.3.2.1" evidence="8"/>
<comment type="similarity">
    <text evidence="2 8">Belongs to the pantothenate synthetase family.</text>
</comment>
<dbReference type="Gene3D" id="3.30.1300.10">
    <property type="entry name" value="Pantoate-beta-alanine ligase, C-terminal domain"/>
    <property type="match status" value="1"/>
</dbReference>
<dbReference type="EMBL" id="BSNK01000002">
    <property type="protein sequence ID" value="GLQ24837.1"/>
    <property type="molecule type" value="Genomic_DNA"/>
</dbReference>
<evidence type="ECO:0000256" key="2">
    <source>
        <dbReference type="ARBA" id="ARBA00009256"/>
    </source>
</evidence>
<feature type="binding site" evidence="8">
    <location>
        <position position="180"/>
    </location>
    <ligand>
        <name>ATP</name>
        <dbReference type="ChEBI" id="CHEBI:30616"/>
    </ligand>
</feature>
<comment type="subcellular location">
    <subcellularLocation>
        <location evidence="8">Cytoplasm</location>
    </subcellularLocation>
</comment>
<dbReference type="PANTHER" id="PTHR21299:SF1">
    <property type="entry name" value="PANTOATE--BETA-ALANINE LIGASE"/>
    <property type="match status" value="1"/>
</dbReference>
<feature type="binding site" evidence="8">
    <location>
        <begin position="151"/>
        <end position="154"/>
    </location>
    <ligand>
        <name>ATP</name>
        <dbReference type="ChEBI" id="CHEBI:30616"/>
    </ligand>
</feature>
<dbReference type="HAMAP" id="MF_00158">
    <property type="entry name" value="PanC"/>
    <property type="match status" value="1"/>
</dbReference>
<dbReference type="Gene3D" id="3.40.50.620">
    <property type="entry name" value="HUPs"/>
    <property type="match status" value="1"/>
</dbReference>
<dbReference type="CDD" id="cd00560">
    <property type="entry name" value="PanC"/>
    <property type="match status" value="1"/>
</dbReference>
<keyword evidence="6 8" id="KW-0067">ATP-binding</keyword>
<reference evidence="9" key="2">
    <citation type="submission" date="2023-01" db="EMBL/GenBank/DDBJ databases">
        <title>Draft genome sequence of Algimonas ampicilliniresistens strain NBRC 108219.</title>
        <authorList>
            <person name="Sun Q."/>
            <person name="Mori K."/>
        </authorList>
    </citation>
    <scope>NUCLEOTIDE SEQUENCE</scope>
    <source>
        <strain evidence="9">NBRC 108219</strain>
    </source>
</reference>
<feature type="binding site" evidence="8">
    <location>
        <position position="65"/>
    </location>
    <ligand>
        <name>beta-alanine</name>
        <dbReference type="ChEBI" id="CHEBI:57966"/>
    </ligand>
</feature>
<comment type="pathway">
    <text evidence="1 8">Cofactor biosynthesis; (R)-pantothenate biosynthesis; (R)-pantothenate from (R)-pantoate and beta-alanine: step 1/1.</text>
</comment>
<evidence type="ECO:0000256" key="3">
    <source>
        <dbReference type="ARBA" id="ARBA00022598"/>
    </source>
</evidence>
<keyword evidence="3 8" id="KW-0436">Ligase</keyword>
<keyword evidence="10" id="KW-1185">Reference proteome</keyword>
<accession>A0ABQ5VCN8</accession>
<feature type="binding site" evidence="8">
    <location>
        <position position="157"/>
    </location>
    <ligand>
        <name>(R)-pantoate</name>
        <dbReference type="ChEBI" id="CHEBI:15980"/>
    </ligand>
</feature>
<name>A0ABQ5VCN8_9PROT</name>
<feature type="binding site" evidence="8">
    <location>
        <begin position="188"/>
        <end position="191"/>
    </location>
    <ligand>
        <name>ATP</name>
        <dbReference type="ChEBI" id="CHEBI:30616"/>
    </ligand>
</feature>
<comment type="subunit">
    <text evidence="8">Homodimer.</text>
</comment>